<organism evidence="1 2">
    <name type="scientific">Nostoc cf. commune SO-36</name>
    <dbReference type="NCBI Taxonomy" id="449208"/>
    <lineage>
        <taxon>Bacteria</taxon>
        <taxon>Bacillati</taxon>
        <taxon>Cyanobacteriota</taxon>
        <taxon>Cyanophyceae</taxon>
        <taxon>Nostocales</taxon>
        <taxon>Nostocaceae</taxon>
        <taxon>Nostoc</taxon>
    </lineage>
</organism>
<gene>
    <name evidence="1" type="ORF">ANSO36C_65690</name>
</gene>
<evidence type="ECO:0000313" key="2">
    <source>
        <dbReference type="Proteomes" id="UP001055453"/>
    </source>
</evidence>
<dbReference type="EMBL" id="AP025734">
    <property type="protein sequence ID" value="BDI20767.1"/>
    <property type="molecule type" value="Genomic_DNA"/>
</dbReference>
<protein>
    <submittedName>
        <fullName evidence="1">Uncharacterized protein</fullName>
    </submittedName>
</protein>
<evidence type="ECO:0000313" key="1">
    <source>
        <dbReference type="EMBL" id="BDI20767.1"/>
    </source>
</evidence>
<accession>A0ABN6QH59</accession>
<keyword evidence="1" id="KW-0614">Plasmid</keyword>
<keyword evidence="2" id="KW-1185">Reference proteome</keyword>
<name>A0ABN6QH59_NOSCO</name>
<proteinExistence type="predicted"/>
<reference evidence="1" key="1">
    <citation type="submission" date="2022-04" db="EMBL/GenBank/DDBJ databases">
        <title>Complete genome sequence of a cyanobacterium, Nostoc sp. SO-36, isolated in Antarctica.</title>
        <authorList>
            <person name="Kanesaki Y."/>
            <person name="Effendi D."/>
            <person name="Sakamoto T."/>
            <person name="Ohtani S."/>
            <person name="Awai K."/>
        </authorList>
    </citation>
    <scope>NUCLEOTIDE SEQUENCE</scope>
    <source>
        <strain evidence="1">SO-36</strain>
        <plasmid evidence="1">pANSO36B</plasmid>
    </source>
</reference>
<geneLocation type="plasmid" evidence="1 2">
    <name>pANSO36B</name>
</geneLocation>
<dbReference type="Proteomes" id="UP001055453">
    <property type="component" value="Plasmid pANSO36B"/>
</dbReference>
<sequence length="67" mass="8057">MEDNKYEESLAINYNTFCVRVEINADARKYFSVVVKNLRKEILNKQKYIPNEEKQLFESNETHISDR</sequence>